<dbReference type="PANTHER" id="PTHR24023">
    <property type="entry name" value="COLLAGEN ALPHA"/>
    <property type="match status" value="1"/>
</dbReference>
<dbReference type="Pfam" id="PF01391">
    <property type="entry name" value="Collagen"/>
    <property type="match status" value="1"/>
</dbReference>
<organism evidence="2 3">
    <name type="scientific">[Clostridium] symbiosum ATCC 14940</name>
    <dbReference type="NCBI Taxonomy" id="411472"/>
    <lineage>
        <taxon>Bacteria</taxon>
        <taxon>Bacillati</taxon>
        <taxon>Bacillota</taxon>
        <taxon>Clostridia</taxon>
        <taxon>Lachnospirales</taxon>
        <taxon>Lachnospiraceae</taxon>
        <taxon>Otoolea</taxon>
    </lineage>
</organism>
<accession>A0ABC9TRC2</accession>
<dbReference type="EMBL" id="AWSU01000361">
    <property type="protein sequence ID" value="ERI73891.1"/>
    <property type="molecule type" value="Genomic_DNA"/>
</dbReference>
<dbReference type="InterPro" id="IPR050149">
    <property type="entry name" value="Collagen_superfamily"/>
</dbReference>
<keyword evidence="2" id="KW-0176">Collagen</keyword>
<comment type="caution">
    <text evidence="2">The sequence shown here is derived from an EMBL/GenBank/DDBJ whole genome shotgun (WGS) entry which is preliminary data.</text>
</comment>
<sequence>QGLQGEPGPQGPAGPQGLQGEPGPQGIQGETGPQGPAGPQGLQGEPGPQGIQGETGPQGPAGPQGIQGEPGPQGTFEPGDILFYVNGNGGPIPIRFGEDLNFISPNLDIFLSDNPATVNINDVKVADAAFGGLYSNIAQSFNLSDIGQVEQLQQNNNMPSFNIGQSQNELQIFLPGEYEINFMIRIAPVATPGQTISAGVRQNGSFIESTMQFSTLSTTNYTVLQGSVIEFLSGQIDLAFLSTGAATFELGMLTNATLTVERLTPFP</sequence>
<evidence type="ECO:0000313" key="2">
    <source>
        <dbReference type="EMBL" id="ERI73891.1"/>
    </source>
</evidence>
<protein>
    <submittedName>
        <fullName evidence="2">Collagen triple helix repeat protein</fullName>
    </submittedName>
</protein>
<reference evidence="2 3" key="1">
    <citation type="submission" date="2013-07" db="EMBL/GenBank/DDBJ databases">
        <authorList>
            <person name="Weinstock G."/>
            <person name="Sodergren E."/>
            <person name="Wylie T."/>
            <person name="Fulton L."/>
            <person name="Fulton R."/>
            <person name="Fronick C."/>
            <person name="O'Laughlin M."/>
            <person name="Godfrey J."/>
            <person name="Miner T."/>
            <person name="Herter B."/>
            <person name="Appelbaum E."/>
            <person name="Cordes M."/>
            <person name="Lek S."/>
            <person name="Wollam A."/>
            <person name="Pepin K.H."/>
            <person name="Palsikar V.B."/>
            <person name="Mitreva M."/>
            <person name="Wilson R.K."/>
        </authorList>
    </citation>
    <scope>NUCLEOTIDE SEQUENCE [LARGE SCALE GENOMIC DNA]</scope>
    <source>
        <strain evidence="2 3">ATCC 14940</strain>
    </source>
</reference>
<feature type="region of interest" description="Disordered" evidence="1">
    <location>
        <begin position="1"/>
        <end position="80"/>
    </location>
</feature>
<dbReference type="Gene3D" id="2.60.120.40">
    <property type="match status" value="1"/>
</dbReference>
<evidence type="ECO:0000313" key="3">
    <source>
        <dbReference type="Proteomes" id="UP000016491"/>
    </source>
</evidence>
<dbReference type="PANTHER" id="PTHR24023:SF1082">
    <property type="entry name" value="COLLAGEN TRIPLE HELIX REPEAT"/>
    <property type="match status" value="1"/>
</dbReference>
<gene>
    <name evidence="2" type="ORF">CLOSYM_04545</name>
</gene>
<dbReference type="AlphaFoldDB" id="A0ABC9TRC2"/>
<proteinExistence type="predicted"/>
<dbReference type="Proteomes" id="UP000016491">
    <property type="component" value="Unassembled WGS sequence"/>
</dbReference>
<name>A0ABC9TRC2_CLOSY</name>
<feature type="compositionally biased region" description="Low complexity" evidence="1">
    <location>
        <begin position="1"/>
        <end position="75"/>
    </location>
</feature>
<dbReference type="InterPro" id="IPR008983">
    <property type="entry name" value="Tumour_necrosis_fac-like_dom"/>
</dbReference>
<dbReference type="InterPro" id="IPR008160">
    <property type="entry name" value="Collagen"/>
</dbReference>
<evidence type="ECO:0000256" key="1">
    <source>
        <dbReference type="SAM" id="MobiDB-lite"/>
    </source>
</evidence>
<feature type="non-terminal residue" evidence="2">
    <location>
        <position position="1"/>
    </location>
</feature>